<gene>
    <name evidence="5" type="ordered locus">Xcel_0724</name>
</gene>
<keyword evidence="4" id="KW-0046">Antibiotic resistance</keyword>
<dbReference type="GO" id="GO:0046677">
    <property type="term" value="P:response to antibiotic"/>
    <property type="evidence" value="ECO:0007669"/>
    <property type="project" value="UniProtKB-KW"/>
</dbReference>
<dbReference type="eggNOG" id="COG2746">
    <property type="taxonomic scope" value="Bacteria"/>
</dbReference>
<dbReference type="InterPro" id="IPR028345">
    <property type="entry name" value="Antibiotic_NAT-like"/>
</dbReference>
<keyword evidence="3 4" id="KW-0012">Acyltransferase</keyword>
<evidence type="ECO:0000256" key="2">
    <source>
        <dbReference type="ARBA" id="ARBA00022679"/>
    </source>
</evidence>
<dbReference type="SUPFAM" id="SSF110710">
    <property type="entry name" value="TTHA0583/YokD-like"/>
    <property type="match status" value="1"/>
</dbReference>
<dbReference type="InterPro" id="IPR010916">
    <property type="entry name" value="TonB_box_CS"/>
</dbReference>
<keyword evidence="2 4" id="KW-0808">Transferase</keyword>
<dbReference type="EC" id="2.3.1.-" evidence="4"/>
<dbReference type="AlphaFoldDB" id="D1BXF3"/>
<comment type="catalytic activity">
    <reaction evidence="4">
        <text>a 2-deoxystreptamine antibiotic + acetyl-CoA = an N(3)-acetyl-2-deoxystreptamine antibiotic + CoA + H(+)</text>
        <dbReference type="Rhea" id="RHEA:12665"/>
        <dbReference type="ChEBI" id="CHEBI:15378"/>
        <dbReference type="ChEBI" id="CHEBI:57287"/>
        <dbReference type="ChEBI" id="CHEBI:57288"/>
        <dbReference type="ChEBI" id="CHEBI:57921"/>
        <dbReference type="ChEBI" id="CHEBI:77452"/>
        <dbReference type="EC" id="2.3.1.81"/>
    </reaction>
</comment>
<reference evidence="6" key="1">
    <citation type="submission" date="2009-11" db="EMBL/GenBank/DDBJ databases">
        <title>The complete chromosome of Xylanimonas cellulosilytica DSM 15894.</title>
        <authorList>
            <consortium name="US DOE Joint Genome Institute (JGI-PGF)"/>
            <person name="Lucas S."/>
            <person name="Copeland A."/>
            <person name="Lapidus A."/>
            <person name="Glavina del Rio T."/>
            <person name="Dalin E."/>
            <person name="Tice H."/>
            <person name="Bruce D."/>
            <person name="Goodwin L."/>
            <person name="Pitluck S."/>
            <person name="Kyrpides N."/>
            <person name="Mavromatis K."/>
            <person name="Ivanova N."/>
            <person name="Mikhailova N."/>
            <person name="Foster B."/>
            <person name="Clum A."/>
            <person name="Brettin T."/>
            <person name="Detter J.C."/>
            <person name="Han C."/>
            <person name="Larimer F."/>
            <person name="Land M."/>
            <person name="Hauser L."/>
            <person name="Markowitz V."/>
            <person name="Cheng J.F."/>
            <person name="Hugenholtz P."/>
            <person name="Woyke T."/>
            <person name="Wu D."/>
            <person name="Gehrich-Schroeter G."/>
            <person name="Schneider S."/>
            <person name="Pukall S.R."/>
            <person name="Klenk H.P."/>
            <person name="Eisen J.A."/>
        </authorList>
    </citation>
    <scope>NUCLEOTIDE SEQUENCE [LARGE SCALE GENOMIC DNA]</scope>
    <source>
        <strain evidence="6">DSM 15894 / CECT 5975 / LMG 20990 / XIL07</strain>
    </source>
</reference>
<dbReference type="Proteomes" id="UP000002255">
    <property type="component" value="Chromosome"/>
</dbReference>
<dbReference type="Pfam" id="PF02522">
    <property type="entry name" value="Antibiotic_NAT"/>
    <property type="match status" value="1"/>
</dbReference>
<organism evidence="5 6">
    <name type="scientific">Xylanimonas cellulosilytica (strain DSM 15894 / JCM 12276 / CECT 5975 / KCTC 9989 / LMG 20990 / NBRC 107835 / XIL07)</name>
    <dbReference type="NCBI Taxonomy" id="446471"/>
    <lineage>
        <taxon>Bacteria</taxon>
        <taxon>Bacillati</taxon>
        <taxon>Actinomycetota</taxon>
        <taxon>Actinomycetes</taxon>
        <taxon>Micrococcales</taxon>
        <taxon>Promicromonosporaceae</taxon>
        <taxon>Xylanimonas</taxon>
    </lineage>
</organism>
<accession>D1BXF3</accession>
<reference evidence="5 6" key="2">
    <citation type="journal article" date="2010" name="Stand. Genomic Sci.">
        <title>Complete genome sequence of Xylanimonas cellulosilytica type strain (XIL07).</title>
        <authorList>
            <person name="Foster B."/>
            <person name="Pukall R."/>
            <person name="Abt B."/>
            <person name="Nolan M."/>
            <person name="Glavina Del Rio T."/>
            <person name="Chen F."/>
            <person name="Lucas S."/>
            <person name="Tice H."/>
            <person name="Pitluck S."/>
            <person name="Cheng J.-F."/>
            <person name="Chertkov O."/>
            <person name="Brettin T."/>
            <person name="Han C."/>
            <person name="Detter J.C."/>
            <person name="Bruce D."/>
            <person name="Goodwin L."/>
            <person name="Ivanova N."/>
            <person name="Mavromatis K."/>
            <person name="Pati A."/>
            <person name="Mikhailova N."/>
            <person name="Chen A."/>
            <person name="Palaniappan K."/>
            <person name="Land M."/>
            <person name="Hauser L."/>
            <person name="Chang Y.-J."/>
            <person name="Jeffries C.D."/>
            <person name="Chain P."/>
            <person name="Rohde M."/>
            <person name="Goeker M."/>
            <person name="Bristow J."/>
            <person name="Eisen J.A."/>
            <person name="Markowitz V."/>
            <person name="Hugenholtz P."/>
            <person name="Kyrpides N.C."/>
            <person name="Klenk H.-P."/>
            <person name="Lapidus A."/>
        </authorList>
    </citation>
    <scope>NUCLEOTIDE SEQUENCE [LARGE SCALE GENOMIC DNA]</scope>
    <source>
        <strain evidence="6">DSM 15894 / CECT 5975 / LMG 20990 / XIL07</strain>
    </source>
</reference>
<dbReference type="PANTHER" id="PTHR11104:SF0">
    <property type="entry name" value="SPBETA PROPHAGE-DERIVED AMINOGLYCOSIDE N(3')-ACETYLTRANSFERASE-LIKE PROTEIN YOKD"/>
    <property type="match status" value="1"/>
</dbReference>
<evidence type="ECO:0000256" key="3">
    <source>
        <dbReference type="ARBA" id="ARBA00023315"/>
    </source>
</evidence>
<name>D1BXF3_XYLCX</name>
<dbReference type="PROSITE" id="PS00430">
    <property type="entry name" value="TONB_DEPENDENT_REC_1"/>
    <property type="match status" value="1"/>
</dbReference>
<dbReference type="PANTHER" id="PTHR11104">
    <property type="entry name" value="AMINOGLYCOSIDE N3-ACETYLTRANSFERASE"/>
    <property type="match status" value="1"/>
</dbReference>
<evidence type="ECO:0000313" key="6">
    <source>
        <dbReference type="Proteomes" id="UP000002255"/>
    </source>
</evidence>
<dbReference type="InterPro" id="IPR003679">
    <property type="entry name" value="Amioglycoside_AcTrfase"/>
</dbReference>
<comment type="similarity">
    <text evidence="1 4">Belongs to the antibiotic N-acetyltransferase family.</text>
</comment>
<evidence type="ECO:0000256" key="4">
    <source>
        <dbReference type="RuleBase" id="RU365031"/>
    </source>
</evidence>
<protein>
    <recommendedName>
        <fullName evidence="4">Aminoglycoside N(3)-acetyltransferase</fullName>
        <ecNumber evidence="4">2.3.1.-</ecNumber>
    </recommendedName>
</protein>
<dbReference type="KEGG" id="xce:Xcel_0724"/>
<evidence type="ECO:0000313" key="5">
    <source>
        <dbReference type="EMBL" id="ACZ29763.1"/>
    </source>
</evidence>
<dbReference type="EMBL" id="CP001821">
    <property type="protein sequence ID" value="ACZ29763.1"/>
    <property type="molecule type" value="Genomic_DNA"/>
</dbReference>
<proteinExistence type="inferred from homology"/>
<evidence type="ECO:0000256" key="1">
    <source>
        <dbReference type="ARBA" id="ARBA00006383"/>
    </source>
</evidence>
<sequence length="265" mass="28251">MSERSQAALHTVASLAADLRGLGLRAGDTVLVHASWRGVGFVVGGPQAGVEALLAVVGENGTVVVPTHTPDNTDPAGWQHPPVPAPWWPVIREHAPGFDPRLTPSRWMGALAETVRTWPAACRSAHPHVSFAALGARAAEVTGVHRLDDALGDDSPLGTLRRLGAKVLLLGVGHDRNTSLHLAEWRRPQSPRAPQGGAVRRTDGTSEWLTWTDVQDDDGDFVALGAAFEATGAVRVGRVGDAESRLMSQRALVDFAERWMAAHRA</sequence>
<dbReference type="HOGENOM" id="CLU_060091_0_0_11"/>
<dbReference type="OrthoDB" id="7330654at2"/>
<dbReference type="STRING" id="446471.Xcel_0724"/>
<dbReference type="RefSeq" id="WP_012877505.1">
    <property type="nucleotide sequence ID" value="NC_013530.1"/>
</dbReference>
<keyword evidence="6" id="KW-1185">Reference proteome</keyword>
<dbReference type="GO" id="GO:0046353">
    <property type="term" value="F:aminoglycoside 3-N-acetyltransferase activity"/>
    <property type="evidence" value="ECO:0007669"/>
    <property type="project" value="UniProtKB-EC"/>
</dbReference>